<dbReference type="InterPro" id="IPR050406">
    <property type="entry name" value="FGGY_Carb_Kinase"/>
</dbReference>
<dbReference type="AlphaFoldDB" id="A0A6N8FYG7"/>
<dbReference type="GO" id="GO:0046316">
    <property type="term" value="F:gluconokinase activity"/>
    <property type="evidence" value="ECO:0007669"/>
    <property type="project" value="InterPro"/>
</dbReference>
<dbReference type="Gene3D" id="3.30.420.40">
    <property type="match status" value="2"/>
</dbReference>
<keyword evidence="3 4" id="KW-0418">Kinase</keyword>
<keyword evidence="2 4" id="KW-0808">Transferase</keyword>
<evidence type="ECO:0000256" key="4">
    <source>
        <dbReference type="RuleBase" id="RU003733"/>
    </source>
</evidence>
<sequence length="518" mass="57250">MSQTYFIGVDIGTTSTKAIVFSTSGAIKGMGNRGYKIIVPKPTWAEQDPEAIFSAVIAAVRDAVDAAEVSKSAIAALGFSAATHSLIAVDAKNYPLTNAIIWADNRSINQTEQLKQQDIKHDLYLRTGSPIHPVSVVTKLMWMRETNRDVFEKAAKFISIKEYVFYQLFERYVIDYSIASATGLLNLKRLDWDEEALKLAGIRSEQLSELVSSTHVLRGMKTRHAEVMRIAPDTPVVIGANDGVLANLGVGAIAKGEVAITIGTSGAVRTVVDTPLTDEKERTFCYALTENHWVIGGPTNNGGIILRWFRDNFCMPEVETAKQLGVDPYDLMIEAAMEVSPGAEGLLCLPYLSGERAPHWNAKTRGLFFGVGLHHGRSHFIRAIMEGILFNVYSVNVALQELTGEIKEIRASGGFARSTQWRQLMADLFGIEVLMPEVYEGSGFGAAVLAMYSVGAIADLTDAQKLIRITYRHQPDPYLVEIYCDLFSIYERLYQNLENEFNAIADYQSQAIKRKVTS</sequence>
<accession>A0A6N8FYG7</accession>
<evidence type="ECO:0000313" key="8">
    <source>
        <dbReference type="Proteomes" id="UP000441797"/>
    </source>
</evidence>
<dbReference type="PIRSF" id="PIRSF000538">
    <property type="entry name" value="GlpK"/>
    <property type="match status" value="1"/>
</dbReference>
<dbReference type="EMBL" id="NAPY01000018">
    <property type="protein sequence ID" value="MUL37177.1"/>
    <property type="molecule type" value="Genomic_DNA"/>
</dbReference>
<evidence type="ECO:0000259" key="6">
    <source>
        <dbReference type="Pfam" id="PF02782"/>
    </source>
</evidence>
<dbReference type="OrthoDB" id="9805576at2"/>
<dbReference type="PANTHER" id="PTHR43095:SF2">
    <property type="entry name" value="GLUCONOKINASE"/>
    <property type="match status" value="1"/>
</dbReference>
<organism evidence="7 8">
    <name type="scientific">Gloeocapsopsis dulcis AAB1 = 1H9</name>
    <dbReference type="NCBI Taxonomy" id="1433147"/>
    <lineage>
        <taxon>Bacteria</taxon>
        <taxon>Bacillati</taxon>
        <taxon>Cyanobacteriota</taxon>
        <taxon>Cyanophyceae</taxon>
        <taxon>Oscillatoriophycideae</taxon>
        <taxon>Chroococcales</taxon>
        <taxon>Chroococcaceae</taxon>
        <taxon>Gloeocapsopsis</taxon>
        <taxon>Gloeocapsopsis dulcis</taxon>
    </lineage>
</organism>
<evidence type="ECO:0000313" key="7">
    <source>
        <dbReference type="EMBL" id="MUL37177.1"/>
    </source>
</evidence>
<evidence type="ECO:0000259" key="5">
    <source>
        <dbReference type="Pfam" id="PF00370"/>
    </source>
</evidence>
<feature type="domain" description="Carbohydrate kinase FGGY C-terminal" evidence="6">
    <location>
        <begin position="259"/>
        <end position="453"/>
    </location>
</feature>
<evidence type="ECO:0000256" key="1">
    <source>
        <dbReference type="ARBA" id="ARBA00009156"/>
    </source>
</evidence>
<evidence type="ECO:0000256" key="2">
    <source>
        <dbReference type="ARBA" id="ARBA00022679"/>
    </source>
</evidence>
<dbReference type="InterPro" id="IPR018483">
    <property type="entry name" value="Carb_kinase_FGGY_CS"/>
</dbReference>
<feature type="domain" description="Carbohydrate kinase FGGY N-terminal" evidence="5">
    <location>
        <begin position="5"/>
        <end position="249"/>
    </location>
</feature>
<dbReference type="Pfam" id="PF02782">
    <property type="entry name" value="FGGY_C"/>
    <property type="match status" value="1"/>
</dbReference>
<dbReference type="PANTHER" id="PTHR43095">
    <property type="entry name" value="SUGAR KINASE"/>
    <property type="match status" value="1"/>
</dbReference>
<dbReference type="InterPro" id="IPR018485">
    <property type="entry name" value="FGGY_C"/>
</dbReference>
<proteinExistence type="inferred from homology"/>
<reference evidence="7 8" key="1">
    <citation type="journal article" date="2019" name="Front. Microbiol.">
        <title>Genomic Features for Desiccation Tolerance and Sugar Biosynthesis in the Extremophile Gloeocapsopsis sp. UTEX B3054.</title>
        <authorList>
            <person name="Urrejola C."/>
            <person name="Alcorta J."/>
            <person name="Salas L."/>
            <person name="Vasquez M."/>
            <person name="Polz M.F."/>
            <person name="Vicuna R."/>
            <person name="Diez B."/>
        </authorList>
    </citation>
    <scope>NUCLEOTIDE SEQUENCE [LARGE SCALE GENOMIC DNA]</scope>
    <source>
        <strain evidence="7 8">1H9</strain>
    </source>
</reference>
<dbReference type="InterPro" id="IPR043129">
    <property type="entry name" value="ATPase_NBD"/>
</dbReference>
<dbReference type="PROSITE" id="PS00445">
    <property type="entry name" value="FGGY_KINASES_2"/>
    <property type="match status" value="1"/>
</dbReference>
<name>A0A6N8FYG7_9CHRO</name>
<gene>
    <name evidence="7" type="ORF">BWI75_12715</name>
</gene>
<evidence type="ECO:0000256" key="3">
    <source>
        <dbReference type="ARBA" id="ARBA00022777"/>
    </source>
</evidence>
<dbReference type="GO" id="GO:0019521">
    <property type="term" value="P:D-gluconate metabolic process"/>
    <property type="evidence" value="ECO:0007669"/>
    <property type="project" value="InterPro"/>
</dbReference>
<comment type="similarity">
    <text evidence="1 4">Belongs to the FGGY kinase family.</text>
</comment>
<comment type="caution">
    <text evidence="7">The sequence shown here is derived from an EMBL/GenBank/DDBJ whole genome shotgun (WGS) entry which is preliminary data.</text>
</comment>
<dbReference type="InterPro" id="IPR000577">
    <property type="entry name" value="Carb_kinase_FGGY"/>
</dbReference>
<keyword evidence="8" id="KW-1185">Reference proteome</keyword>
<dbReference type="InterPro" id="IPR018484">
    <property type="entry name" value="FGGY_N"/>
</dbReference>
<dbReference type="Proteomes" id="UP000441797">
    <property type="component" value="Unassembled WGS sequence"/>
</dbReference>
<dbReference type="RefSeq" id="WP_105220445.1">
    <property type="nucleotide sequence ID" value="NZ_CAWNSU010000059.1"/>
</dbReference>
<dbReference type="NCBIfam" id="TIGR01314">
    <property type="entry name" value="gntK_FGGY"/>
    <property type="match status" value="1"/>
</dbReference>
<dbReference type="SUPFAM" id="SSF53067">
    <property type="entry name" value="Actin-like ATPase domain"/>
    <property type="match status" value="2"/>
</dbReference>
<dbReference type="InterPro" id="IPR006002">
    <property type="entry name" value="Gluconate_kinase"/>
</dbReference>
<dbReference type="CDD" id="cd07770">
    <property type="entry name" value="ASKHA_NBD_FGGY_GntK"/>
    <property type="match status" value="1"/>
</dbReference>
<protein>
    <submittedName>
        <fullName evidence="7">Gluconokinase</fullName>
    </submittedName>
</protein>
<dbReference type="Pfam" id="PF00370">
    <property type="entry name" value="FGGY_N"/>
    <property type="match status" value="1"/>
</dbReference>